<comment type="caution">
    <text evidence="7">The sequence shown here is derived from an EMBL/GenBank/DDBJ whole genome shotgun (WGS) entry which is preliminary data.</text>
</comment>
<comment type="similarity">
    <text evidence="5">Belongs to the radical SAM superfamily. Anaerobic sulfatase-maturating enzyme family.</text>
</comment>
<dbReference type="CDD" id="cd01335">
    <property type="entry name" value="Radical_SAM"/>
    <property type="match status" value="1"/>
</dbReference>
<evidence type="ECO:0000256" key="1">
    <source>
        <dbReference type="ARBA" id="ARBA00022691"/>
    </source>
</evidence>
<evidence type="ECO:0000313" key="7">
    <source>
        <dbReference type="EMBL" id="TRU50623.1"/>
    </source>
</evidence>
<evidence type="ECO:0000259" key="6">
    <source>
        <dbReference type="Pfam" id="PF04055"/>
    </source>
</evidence>
<feature type="domain" description="Radical SAM core" evidence="6">
    <location>
        <begin position="336"/>
        <end position="435"/>
    </location>
</feature>
<keyword evidence="3" id="KW-0408">Iron</keyword>
<dbReference type="InterPro" id="IPR007197">
    <property type="entry name" value="rSAM"/>
</dbReference>
<evidence type="ECO:0000256" key="2">
    <source>
        <dbReference type="ARBA" id="ARBA00022723"/>
    </source>
</evidence>
<dbReference type="PANTHER" id="PTHR43273:SF3">
    <property type="entry name" value="ANAEROBIC SULFATASE-MATURATING ENZYME HOMOLOG ASLB-RELATED"/>
    <property type="match status" value="1"/>
</dbReference>
<accession>A0A552FV65</accession>
<dbReference type="GO" id="GO:0016491">
    <property type="term" value="F:oxidoreductase activity"/>
    <property type="evidence" value="ECO:0007669"/>
    <property type="project" value="InterPro"/>
</dbReference>
<name>A0A552FV65_MICAE</name>
<dbReference type="AlphaFoldDB" id="A0A552FV65"/>
<dbReference type="InterPro" id="IPR013785">
    <property type="entry name" value="Aldolase_TIM"/>
</dbReference>
<evidence type="ECO:0000256" key="3">
    <source>
        <dbReference type="ARBA" id="ARBA00023004"/>
    </source>
</evidence>
<organism evidence="7 8">
    <name type="scientific">Microcystis aeruginosa Ma_QC_Ca_00000000_S207</name>
    <dbReference type="NCBI Taxonomy" id="2486251"/>
    <lineage>
        <taxon>Bacteria</taxon>
        <taxon>Bacillati</taxon>
        <taxon>Cyanobacteriota</taxon>
        <taxon>Cyanophyceae</taxon>
        <taxon>Oscillatoriophycideae</taxon>
        <taxon>Chroococcales</taxon>
        <taxon>Microcystaceae</taxon>
        <taxon>Microcystis</taxon>
    </lineage>
</organism>
<evidence type="ECO:0000256" key="5">
    <source>
        <dbReference type="ARBA" id="ARBA00023601"/>
    </source>
</evidence>
<dbReference type="Gene3D" id="3.20.20.70">
    <property type="entry name" value="Aldolase class I"/>
    <property type="match status" value="2"/>
</dbReference>
<proteinExistence type="inferred from homology"/>
<sequence>MLPKTFCILPFSQMTIVNDGKAQLCCRTDLNPMSEGRCLSLHWATCEQIWNSDYLRSVRSQMLAGEKIPDCSQCYSTEADGGTSLRQIMNTQAEQLWRVSGEEGILDKATAIIREGGKAPPPSALHLWLGNLCNLKCRMCSPMFSSQIAADPIQAQWFGDRIRAEILLPVYLDEVKYTGLGELTRRGEKLTRPVKRGKVTISLPANGAAIDLIEISGWKNCHQPCYLSVMAGKRAIARQLLSDGQWQIAIKLDPTEEAISSLELSLHFLHLLQLQPLLSNYQGEQICSWGLQPCIDIDNLRIVSQKKSDKGQEREILSRIPENTQWSSNEKLVFEEILAHPESLNLLLFAGGEPLIHPMFPAILKKLIDTDHAGHISLYISTNGTVYNRRLSEMLKQFLSVELAFSVEGIGQLQEYIRYPSRWEKIARNIFAFQKDHISLSVRPTAQAYNIFGILDLVRWCQENGLRFCLDSIVWSPKFLSLDMLPQVLIDEAFQDWQQFLARECDQDNRWHLETVIAALQRPRPDSEELMTLQGDFIEFTNDIDRSRGQSLALACTQLYNRLVANGFDFTDGKLIRSRLA</sequence>
<dbReference type="Proteomes" id="UP000320293">
    <property type="component" value="Unassembled WGS sequence"/>
</dbReference>
<protein>
    <submittedName>
        <fullName evidence="7">Radical SAM protein</fullName>
    </submittedName>
</protein>
<dbReference type="SUPFAM" id="SSF102114">
    <property type="entry name" value="Radical SAM enzymes"/>
    <property type="match status" value="1"/>
</dbReference>
<keyword evidence="1" id="KW-0949">S-adenosyl-L-methionine</keyword>
<keyword evidence="4" id="KW-0411">Iron-sulfur</keyword>
<dbReference type="GO" id="GO:0046872">
    <property type="term" value="F:metal ion binding"/>
    <property type="evidence" value="ECO:0007669"/>
    <property type="project" value="UniProtKB-KW"/>
</dbReference>
<dbReference type="Pfam" id="PF04055">
    <property type="entry name" value="Radical_SAM"/>
    <property type="match status" value="1"/>
</dbReference>
<evidence type="ECO:0000313" key="8">
    <source>
        <dbReference type="Proteomes" id="UP000320293"/>
    </source>
</evidence>
<dbReference type="EMBL" id="SFBF01000100">
    <property type="protein sequence ID" value="TRU50623.1"/>
    <property type="molecule type" value="Genomic_DNA"/>
</dbReference>
<dbReference type="InterPro" id="IPR058240">
    <property type="entry name" value="rSAM_sf"/>
</dbReference>
<dbReference type="CDD" id="cd21109">
    <property type="entry name" value="SPASM"/>
    <property type="match status" value="1"/>
</dbReference>
<gene>
    <name evidence="7" type="ORF">EWV91_05680</name>
</gene>
<dbReference type="PANTHER" id="PTHR43273">
    <property type="entry name" value="ANAEROBIC SULFATASE-MATURATING ENZYME HOMOLOG ASLB-RELATED"/>
    <property type="match status" value="1"/>
</dbReference>
<dbReference type="GO" id="GO:0051536">
    <property type="term" value="F:iron-sulfur cluster binding"/>
    <property type="evidence" value="ECO:0007669"/>
    <property type="project" value="UniProtKB-KW"/>
</dbReference>
<evidence type="ECO:0000256" key="4">
    <source>
        <dbReference type="ARBA" id="ARBA00023014"/>
    </source>
</evidence>
<dbReference type="InterPro" id="IPR023867">
    <property type="entry name" value="Sulphatase_maturase_rSAM"/>
</dbReference>
<keyword evidence="2" id="KW-0479">Metal-binding</keyword>
<reference evidence="7 8" key="1">
    <citation type="submission" date="2019-01" db="EMBL/GenBank/DDBJ databases">
        <title>Coherence of Microcystis species and biogeography revealed through population genomics.</title>
        <authorList>
            <person name="Perez-Carrascal O.M."/>
            <person name="Terrat Y."/>
            <person name="Giani A."/>
            <person name="Fortin N."/>
            <person name="Tromas N."/>
            <person name="Shapiro B.J."/>
        </authorList>
    </citation>
    <scope>NUCLEOTIDE SEQUENCE [LARGE SCALE GENOMIC DNA]</scope>
    <source>
        <strain evidence="7">Ma_QC_Ca_00000000_S207</strain>
    </source>
</reference>